<proteinExistence type="predicted"/>
<dbReference type="Proteomes" id="UP000463915">
    <property type="component" value="Segment"/>
</dbReference>
<accession>A0A6B9L6Z3</accession>
<name>A0A6B9L6Z3_9CAUD</name>
<evidence type="ECO:0000259" key="2">
    <source>
        <dbReference type="Pfam" id="PF10979"/>
    </source>
</evidence>
<feature type="region of interest" description="Disordered" evidence="1">
    <location>
        <begin position="301"/>
        <end position="329"/>
    </location>
</feature>
<dbReference type="GeneID" id="77924853"/>
<dbReference type="EMBL" id="MN813687">
    <property type="protein sequence ID" value="QHB37462.1"/>
    <property type="molecule type" value="Genomic_DNA"/>
</dbReference>
<evidence type="ECO:0000313" key="3">
    <source>
        <dbReference type="EMBL" id="QHB37462.1"/>
    </source>
</evidence>
<evidence type="ECO:0000256" key="1">
    <source>
        <dbReference type="SAM" id="MobiDB-lite"/>
    </source>
</evidence>
<organism evidence="3 4">
    <name type="scientific">Mycobacterium phage Onyinye</name>
    <dbReference type="NCBI Taxonomy" id="2686235"/>
    <lineage>
        <taxon>Viruses</taxon>
        <taxon>Duplodnaviria</taxon>
        <taxon>Heunggongvirae</taxon>
        <taxon>Uroviricota</taxon>
        <taxon>Caudoviricetes</taxon>
        <taxon>Onyinyevirus</taxon>
        <taxon>Onyinyevirus onyinye</taxon>
    </lineage>
</organism>
<feature type="compositionally biased region" description="Basic and acidic residues" evidence="1">
    <location>
        <begin position="357"/>
        <end position="368"/>
    </location>
</feature>
<reference evidence="3 4" key="1">
    <citation type="submission" date="2019-12" db="EMBL/GenBank/DDBJ databases">
        <authorList>
            <person name="Ayuk M.A."/>
            <person name="Robinson C.J."/>
            <person name="Anderson W.A."/>
            <person name="Ullah H."/>
            <person name="Gugssa A."/>
            <person name="Somiranjan G."/>
            <person name="Allen A."/>
            <person name="Lourds M.F."/>
            <person name="Quagraine B.K."/>
            <person name="Smith M."/>
            <person name="Moore M."/>
            <person name="Oliver J."/>
            <person name="Irabor E."/>
            <person name="Roy S.D."/>
            <person name="Bassey G."/>
            <person name="Louis B.N."/>
            <person name="Adu D."/>
            <person name="Akhimien C.E."/>
            <person name="Annor K."/>
            <person name="Archibald A."/>
            <person name="Ashagre K.C."/>
            <person name="Baity M.R."/>
            <person name="Barnes K.J."/>
            <person name="Barrios L.E."/>
            <person name="Black A.C."/>
            <person name="Bowen'Kauth M.S."/>
            <person name="Bowman K.N."/>
            <person name="Breaux D.L."/>
            <person name="Brooks J.A."/>
            <person name="Bwayili H.A."/>
            <person name="Caine T."/>
            <person name="Williams A.Y."/>
            <person name="Norris L.J."/>
            <person name="Nwozo E.O."/>
            <person name="Prosper P.L."/>
            <person name="Rankin N.A."/>
            <person name="Richardson K.M."/>
            <person name="Robinson D.M."/>
            <person name="Salters D.J."/>
            <person name="Savage M.A."/>
            <person name="Solomon S.M."/>
            <person name="Williams L.R."/>
            <person name="Curtis N."/>
            <person name="Garlena R.A."/>
            <person name="Russell D.A."/>
            <person name="Pope W.H."/>
            <person name="Jacobs-Sera D."/>
            <person name="Hatfull G.F."/>
        </authorList>
    </citation>
    <scope>NUCLEOTIDE SEQUENCE [LARGE SCALE GENOMIC DNA]</scope>
</reference>
<dbReference type="InterPro" id="IPR024498">
    <property type="entry name" value="DUF2786"/>
</dbReference>
<dbReference type="KEGG" id="vg:77924853"/>
<sequence length="368" mass="42723">MADQKIMSRIMKLLERANHPETPEAEANSCSELAEKLMAQHMIDRMDLKPEDKSRVIQDKWEMRVGDAGSEFMYHVIDMLKNVVTHCGIRVHPNAPYLKREDGTVDYQTKVFTLVGFPEDMRFAELIWFRVFMGFVTNINPKWDASKPMEENVYALARAGRSWGDIHEAATKAGETLPDLLKGGGAKLRDMYKKACAAKGEEYYKTRTHDAYRATFVRSYDATIRSRLRLMREAANESVSDADKYALAIRDTKERVDEEFYRLFPEYDPEVIRRMREAEAFEAACRFAALSPEEQRRVVAEAEREQAESEKRWREREARASRARRNYHNVRERVTYDSSAWERGRSAANKVNLRNDGQVRDNKKGELG</sequence>
<dbReference type="RefSeq" id="YP_010649306.1">
    <property type="nucleotide sequence ID" value="NC_070765.1"/>
</dbReference>
<feature type="region of interest" description="Disordered" evidence="1">
    <location>
        <begin position="345"/>
        <end position="368"/>
    </location>
</feature>
<keyword evidence="4" id="KW-1185">Reference proteome</keyword>
<gene>
    <name evidence="3" type="primary">57</name>
    <name evidence="3" type="ORF">SEA_ONYINYE_57</name>
</gene>
<feature type="domain" description="DUF2786" evidence="2">
    <location>
        <begin position="5"/>
        <end position="44"/>
    </location>
</feature>
<dbReference type="Pfam" id="PF10979">
    <property type="entry name" value="DUF2786"/>
    <property type="match status" value="1"/>
</dbReference>
<feature type="compositionally biased region" description="Basic and acidic residues" evidence="1">
    <location>
        <begin position="301"/>
        <end position="320"/>
    </location>
</feature>
<protein>
    <recommendedName>
        <fullName evidence="2">DUF2786 domain-containing protein</fullName>
    </recommendedName>
</protein>
<evidence type="ECO:0000313" key="4">
    <source>
        <dbReference type="Proteomes" id="UP000463915"/>
    </source>
</evidence>